<sequence length="861" mass="98079">MNKQQLAAKIWESANRMRSRVEANEYKDYILGFIFYKFLSETELRFVLQEGMDEDSLPDELVEDDGEVVGYLQSNVGYFIAYKHLFSTWISAGSDFNISDVRDALSAFERLIHPRYKKVFDGIFDTLQTGLSKLGDNASAQTKAVRDLIYLIDDIPMDGKQDYDVLGFIYEYLISKFAANAGKKAGEFYTPHEVSLLMSLIIADHLQDRTEIRIYDPTSGSGSLLLNIGEALARHIDDPDRIKYYAQELKQNTYNLTRMNLVMRGIKPDNIVTRNADTLEDDWPYFEDNDPENTYEPLYLDAVVSNPPYSQKWDPTGKESDPRYARFGLAPKSKADYAFLLHDFYHLKPDGIMTIVLPHGVLFRGGEEGTIRRNLIENNHIDAIIGLPPNIFFGTGIPTIIMVLKQKRDSTDTLIVDASKGFVKSGKNNMLRAGDIRRIVDVVAARADVEKYSRLVSRDEIRENDYNLNIPRYVDSSEDPETWDIYASMFGGIPANEIDALSPYWEAFPGLRGELFDVQPNGYAQCKDDPAAIVNGHASVLEFEENYRRAFDGFGDFLHEHLVSRCETVKVSREENLLTQDIFTRLDGIPLVDRYAAFQMLHEQWTTVSLDLEMIQREGFDTIRAIDPHMVVKKKNGKDQEVQEGWEGRIIPFDIVQKTLMPEQVKAVAELEERLEQAQFELTDLVDSLSEEDKMELSDVLNDDNDAFLATPLNREVKILRKTSKDEDWEEGTPEFIMIRAKNLRDESSHLKKDIKKKKADIEDLTRKTIEILSKDDINRLLDTKWIEPLLKKLSSIPSTIISTLKDAVAALNAKYEVTFADLDGEIRKTEHELAGMLDSLTGSDTDLAALAEFKTLLAGE</sequence>
<evidence type="ECO:0000256" key="6">
    <source>
        <dbReference type="ARBA" id="ARBA00022747"/>
    </source>
</evidence>
<organism evidence="11 12">
    <name type="scientific">Lawsonella clevelandensis</name>
    <dbReference type="NCBI Taxonomy" id="1528099"/>
    <lineage>
        <taxon>Bacteria</taxon>
        <taxon>Bacillati</taxon>
        <taxon>Actinomycetota</taxon>
        <taxon>Actinomycetes</taxon>
        <taxon>Mycobacteriales</taxon>
        <taxon>Lawsonellaceae</taxon>
        <taxon>Lawsonella</taxon>
    </lineage>
</organism>
<reference evidence="11 12" key="1">
    <citation type="submission" date="2017-08" db="EMBL/GenBank/DDBJ databases">
        <title>Infants hospitalized years apart are colonized by the same room-sourced microbial strains.</title>
        <authorList>
            <person name="Brooks B."/>
            <person name="Olm M.R."/>
            <person name="Firek B.A."/>
            <person name="Baker R."/>
            <person name="Thomas B.C."/>
            <person name="Morowitz M.J."/>
            <person name="Banfield J.F."/>
        </authorList>
    </citation>
    <scope>NUCLEOTIDE SEQUENCE [LARGE SCALE GENOMIC DNA]</scope>
    <source>
        <strain evidence="11">S2_006_000_R1_57</strain>
    </source>
</reference>
<dbReference type="EC" id="2.1.1.72" evidence="2"/>
<dbReference type="PRINTS" id="PR00507">
    <property type="entry name" value="N12N6MTFRASE"/>
</dbReference>
<dbReference type="Pfam" id="PF02384">
    <property type="entry name" value="N6_Mtase"/>
    <property type="match status" value="1"/>
</dbReference>
<dbReference type="EMBL" id="QFOZ01000012">
    <property type="protein sequence ID" value="PZP88403.1"/>
    <property type="molecule type" value="Genomic_DNA"/>
</dbReference>
<dbReference type="InterPro" id="IPR051537">
    <property type="entry name" value="DNA_Adenine_Mtase"/>
</dbReference>
<dbReference type="InterPro" id="IPR004546">
    <property type="entry name" value="Restrct_endonuc_T1M"/>
</dbReference>
<dbReference type="PANTHER" id="PTHR42933:SF1">
    <property type="entry name" value="SITE-SPECIFIC DNA-METHYLTRANSFERASE (ADENINE-SPECIFIC)"/>
    <property type="match status" value="1"/>
</dbReference>
<dbReference type="PROSITE" id="PS00092">
    <property type="entry name" value="N6_MTASE"/>
    <property type="match status" value="1"/>
</dbReference>
<dbReference type="InterPro" id="IPR002052">
    <property type="entry name" value="DNA_methylase_N6_adenine_CS"/>
</dbReference>
<gene>
    <name evidence="11" type="ORF">DI579_06480</name>
</gene>
<dbReference type="PANTHER" id="PTHR42933">
    <property type="entry name" value="SLR6095 PROTEIN"/>
    <property type="match status" value="1"/>
</dbReference>
<evidence type="ECO:0000256" key="8">
    <source>
        <dbReference type="SAM" id="Coils"/>
    </source>
</evidence>
<evidence type="ECO:0000259" key="10">
    <source>
        <dbReference type="Pfam" id="PF12161"/>
    </source>
</evidence>
<dbReference type="NCBIfam" id="TIGR00497">
    <property type="entry name" value="hsdM"/>
    <property type="match status" value="1"/>
</dbReference>
<dbReference type="InterPro" id="IPR029063">
    <property type="entry name" value="SAM-dependent_MTases_sf"/>
</dbReference>
<comment type="similarity">
    <text evidence="1">Belongs to the N(4)/N(6)-methyltransferase family.</text>
</comment>
<evidence type="ECO:0000259" key="9">
    <source>
        <dbReference type="Pfam" id="PF02384"/>
    </source>
</evidence>
<protein>
    <recommendedName>
        <fullName evidence="2">site-specific DNA-methyltransferase (adenine-specific)</fullName>
        <ecNumber evidence="2">2.1.1.72</ecNumber>
    </recommendedName>
</protein>
<evidence type="ECO:0000256" key="2">
    <source>
        <dbReference type="ARBA" id="ARBA00011900"/>
    </source>
</evidence>
<dbReference type="GO" id="GO:0003677">
    <property type="term" value="F:DNA binding"/>
    <property type="evidence" value="ECO:0007669"/>
    <property type="project" value="InterPro"/>
</dbReference>
<keyword evidence="5" id="KW-0949">S-adenosyl-L-methionine</keyword>
<evidence type="ECO:0000256" key="4">
    <source>
        <dbReference type="ARBA" id="ARBA00022679"/>
    </source>
</evidence>
<dbReference type="InterPro" id="IPR038333">
    <property type="entry name" value="T1MK-like_N_sf"/>
</dbReference>
<feature type="coiled-coil region" evidence="8">
    <location>
        <begin position="741"/>
        <end position="768"/>
    </location>
</feature>
<keyword evidence="3" id="KW-0489">Methyltransferase</keyword>
<dbReference type="GO" id="GO:0009307">
    <property type="term" value="P:DNA restriction-modification system"/>
    <property type="evidence" value="ECO:0007669"/>
    <property type="project" value="UniProtKB-KW"/>
</dbReference>
<dbReference type="Gene3D" id="1.20.1260.30">
    <property type="match status" value="1"/>
</dbReference>
<evidence type="ECO:0000313" key="11">
    <source>
        <dbReference type="EMBL" id="PZP88403.1"/>
    </source>
</evidence>
<keyword evidence="4" id="KW-0808">Transferase</keyword>
<comment type="catalytic activity">
    <reaction evidence="7">
        <text>a 2'-deoxyadenosine in DNA + S-adenosyl-L-methionine = an N(6)-methyl-2'-deoxyadenosine in DNA + S-adenosyl-L-homocysteine + H(+)</text>
        <dbReference type="Rhea" id="RHEA:15197"/>
        <dbReference type="Rhea" id="RHEA-COMP:12418"/>
        <dbReference type="Rhea" id="RHEA-COMP:12419"/>
        <dbReference type="ChEBI" id="CHEBI:15378"/>
        <dbReference type="ChEBI" id="CHEBI:57856"/>
        <dbReference type="ChEBI" id="CHEBI:59789"/>
        <dbReference type="ChEBI" id="CHEBI:90615"/>
        <dbReference type="ChEBI" id="CHEBI:90616"/>
        <dbReference type="EC" id="2.1.1.72"/>
    </reaction>
</comment>
<dbReference type="Gene3D" id="3.40.50.150">
    <property type="entry name" value="Vaccinia Virus protein VP39"/>
    <property type="match status" value="1"/>
</dbReference>
<feature type="coiled-coil region" evidence="8">
    <location>
        <begin position="661"/>
        <end position="688"/>
    </location>
</feature>
<keyword evidence="6" id="KW-0680">Restriction system</keyword>
<dbReference type="Proteomes" id="UP000248606">
    <property type="component" value="Unassembled WGS sequence"/>
</dbReference>
<dbReference type="RefSeq" id="WP_303678959.1">
    <property type="nucleotide sequence ID" value="NZ_JBHWSZ010000040.1"/>
</dbReference>
<feature type="domain" description="N6 adenine-specific DNA methyltransferase N-terminal" evidence="10">
    <location>
        <begin position="6"/>
        <end position="125"/>
    </location>
</feature>
<dbReference type="GO" id="GO:0008170">
    <property type="term" value="F:N-methyltransferase activity"/>
    <property type="evidence" value="ECO:0007669"/>
    <property type="project" value="InterPro"/>
</dbReference>
<evidence type="ECO:0000256" key="1">
    <source>
        <dbReference type="ARBA" id="ARBA00006594"/>
    </source>
</evidence>
<evidence type="ECO:0000313" key="12">
    <source>
        <dbReference type="Proteomes" id="UP000248606"/>
    </source>
</evidence>
<comment type="caution">
    <text evidence="11">The sequence shown here is derived from an EMBL/GenBank/DDBJ whole genome shotgun (WGS) entry which is preliminary data.</text>
</comment>
<dbReference type="Pfam" id="PF12161">
    <property type="entry name" value="HsdM_N"/>
    <property type="match status" value="1"/>
</dbReference>
<keyword evidence="8" id="KW-0175">Coiled coil</keyword>
<dbReference type="AlphaFoldDB" id="A0A2W5IBB7"/>
<name>A0A2W5IBB7_9ACTN</name>
<dbReference type="InterPro" id="IPR003356">
    <property type="entry name" value="DNA_methylase_A-5"/>
</dbReference>
<dbReference type="GO" id="GO:0009007">
    <property type="term" value="F:site-specific DNA-methyltransferase (adenine-specific) activity"/>
    <property type="evidence" value="ECO:0007669"/>
    <property type="project" value="UniProtKB-EC"/>
</dbReference>
<dbReference type="GO" id="GO:0032259">
    <property type="term" value="P:methylation"/>
    <property type="evidence" value="ECO:0007669"/>
    <property type="project" value="UniProtKB-KW"/>
</dbReference>
<feature type="domain" description="DNA methylase adenine-specific" evidence="9">
    <location>
        <begin position="162"/>
        <end position="479"/>
    </location>
</feature>
<accession>A0A2W5IBB7</accession>
<evidence type="ECO:0000256" key="7">
    <source>
        <dbReference type="ARBA" id="ARBA00047942"/>
    </source>
</evidence>
<proteinExistence type="inferred from homology"/>
<dbReference type="InterPro" id="IPR022749">
    <property type="entry name" value="D12N6_MeTrfase_N"/>
</dbReference>
<evidence type="ECO:0000256" key="5">
    <source>
        <dbReference type="ARBA" id="ARBA00022691"/>
    </source>
</evidence>
<evidence type="ECO:0000256" key="3">
    <source>
        <dbReference type="ARBA" id="ARBA00022603"/>
    </source>
</evidence>
<dbReference type="SUPFAM" id="SSF53335">
    <property type="entry name" value="S-adenosyl-L-methionine-dependent methyltransferases"/>
    <property type="match status" value="1"/>
</dbReference>